<dbReference type="SUPFAM" id="SSF82679">
    <property type="entry name" value="N-utilization substance G protein NusG, N-terminal domain"/>
    <property type="match status" value="1"/>
</dbReference>
<gene>
    <name evidence="3" type="ORF">ACFOHH_00100</name>
</gene>
<dbReference type="EMBL" id="JBHRSP010000001">
    <property type="protein sequence ID" value="MFC3071500.1"/>
    <property type="molecule type" value="Genomic_DNA"/>
</dbReference>
<organism evidence="3 4">
    <name type="scientific">Shinella pollutisoli</name>
    <dbReference type="NCBI Taxonomy" id="2250594"/>
    <lineage>
        <taxon>Bacteria</taxon>
        <taxon>Pseudomonadati</taxon>
        <taxon>Pseudomonadota</taxon>
        <taxon>Alphaproteobacteria</taxon>
        <taxon>Hyphomicrobiales</taxon>
        <taxon>Rhizobiaceae</taxon>
        <taxon>Shinella</taxon>
    </lineage>
</organism>
<dbReference type="Pfam" id="PF02357">
    <property type="entry name" value="NusG"/>
    <property type="match status" value="1"/>
</dbReference>
<proteinExistence type="predicted"/>
<evidence type="ECO:0000259" key="2">
    <source>
        <dbReference type="SMART" id="SM00738"/>
    </source>
</evidence>
<evidence type="ECO:0000256" key="1">
    <source>
        <dbReference type="ARBA" id="ARBA00023163"/>
    </source>
</evidence>
<name>A0ABV7D9F2_9HYPH</name>
<evidence type="ECO:0000313" key="4">
    <source>
        <dbReference type="Proteomes" id="UP001595377"/>
    </source>
</evidence>
<keyword evidence="4" id="KW-1185">Reference proteome</keyword>
<dbReference type="CDD" id="cd08000">
    <property type="entry name" value="NGN"/>
    <property type="match status" value="1"/>
</dbReference>
<feature type="domain" description="NusG-like N-terminal" evidence="2">
    <location>
        <begin position="39"/>
        <end position="140"/>
    </location>
</feature>
<dbReference type="Proteomes" id="UP001595377">
    <property type="component" value="Unassembled WGS sequence"/>
</dbReference>
<evidence type="ECO:0000313" key="3">
    <source>
        <dbReference type="EMBL" id="MFC3071500.1"/>
    </source>
</evidence>
<dbReference type="InterPro" id="IPR036735">
    <property type="entry name" value="NGN_dom_sf"/>
</dbReference>
<reference evidence="4" key="1">
    <citation type="journal article" date="2019" name="Int. J. Syst. Evol. Microbiol.">
        <title>The Global Catalogue of Microorganisms (GCM) 10K type strain sequencing project: providing services to taxonomists for standard genome sequencing and annotation.</title>
        <authorList>
            <consortium name="The Broad Institute Genomics Platform"/>
            <consortium name="The Broad Institute Genome Sequencing Center for Infectious Disease"/>
            <person name="Wu L."/>
            <person name="Ma J."/>
        </authorList>
    </citation>
    <scope>NUCLEOTIDE SEQUENCE [LARGE SCALE GENOMIC DNA]</scope>
    <source>
        <strain evidence="4">KCTC 52677</strain>
    </source>
</reference>
<sequence length="209" mass="23248">MNMQRNDWMGTPIGIPRDSSREQEVRLEMLLKAANRSKDRRWYAVRVWTGREIAVEDALVALGVETCLPMRMGPELRRRHRIIPPQPMPAIHGYVLVCMPPDGAVLGALRAIDYVVEVVGGLEHPMSLPDEEVMRFKALADAGLYDWQHEVQQRWRVGEKAGIGAGIFWGAACEILSCRSDGCGDAVVLISLLGKDVPVTVPLAILEKL</sequence>
<keyword evidence="1" id="KW-0804">Transcription</keyword>
<dbReference type="Gene3D" id="3.30.70.940">
    <property type="entry name" value="NusG, N-terminal domain"/>
    <property type="match status" value="1"/>
</dbReference>
<accession>A0ABV7D9F2</accession>
<dbReference type="InterPro" id="IPR006645">
    <property type="entry name" value="NGN-like_dom"/>
</dbReference>
<dbReference type="SMART" id="SM00738">
    <property type="entry name" value="NGN"/>
    <property type="match status" value="1"/>
</dbReference>
<comment type="caution">
    <text evidence="3">The sequence shown here is derived from an EMBL/GenBank/DDBJ whole genome shotgun (WGS) entry which is preliminary data.</text>
</comment>
<protein>
    <submittedName>
        <fullName evidence="3">Transcription termination/antitermination protein NusG</fullName>
    </submittedName>
</protein>